<dbReference type="GO" id="GO:0051536">
    <property type="term" value="F:iron-sulfur cluster binding"/>
    <property type="evidence" value="ECO:0007669"/>
    <property type="project" value="UniProtKB-KW"/>
</dbReference>
<dbReference type="AlphaFoldDB" id="A0A7K1KRF4"/>
<keyword evidence="8" id="KW-1185">Reference proteome</keyword>
<comment type="cofactor">
    <cofactor evidence="1">
        <name>[4Fe-4S] cluster</name>
        <dbReference type="ChEBI" id="CHEBI:49883"/>
    </cofactor>
</comment>
<evidence type="ECO:0000259" key="6">
    <source>
        <dbReference type="Pfam" id="PF04055"/>
    </source>
</evidence>
<dbReference type="Pfam" id="PF04055">
    <property type="entry name" value="Radical_SAM"/>
    <property type="match status" value="1"/>
</dbReference>
<dbReference type="SFLD" id="SFLDS00029">
    <property type="entry name" value="Radical_SAM"/>
    <property type="match status" value="1"/>
</dbReference>
<dbReference type="InterPro" id="IPR011990">
    <property type="entry name" value="TPR-like_helical_dom_sf"/>
</dbReference>
<dbReference type="Proteomes" id="UP000461162">
    <property type="component" value="Unassembled WGS sequence"/>
</dbReference>
<keyword evidence="2" id="KW-0949">S-adenosyl-L-methionine</keyword>
<comment type="caution">
    <text evidence="7">The sequence shown here is derived from an EMBL/GenBank/DDBJ whole genome shotgun (WGS) entry which is preliminary data.</text>
</comment>
<reference evidence="7 8" key="1">
    <citation type="submission" date="2019-11" db="EMBL/GenBank/DDBJ databases">
        <title>Pseudodesulfovibrio alkaliphilus, sp. nov., an alkaliphilic sulfate-reducing bacteria from mud volcano of Taman peninsula, Russia.</title>
        <authorList>
            <person name="Frolova A."/>
            <person name="Merkel A.Y."/>
            <person name="Slobodkin A.I."/>
        </authorList>
    </citation>
    <scope>NUCLEOTIDE SEQUENCE [LARGE SCALE GENOMIC DNA]</scope>
    <source>
        <strain evidence="7 8">F-1</strain>
    </source>
</reference>
<dbReference type="PANTHER" id="PTHR11228:SF7">
    <property type="entry name" value="PQQA PEPTIDE CYCLASE"/>
    <property type="match status" value="1"/>
</dbReference>
<keyword evidence="3" id="KW-0479">Metal-binding</keyword>
<dbReference type="RefSeq" id="WP_155935516.1">
    <property type="nucleotide sequence ID" value="NZ_WODC01000010.1"/>
</dbReference>
<dbReference type="SUPFAM" id="SSF48452">
    <property type="entry name" value="TPR-like"/>
    <property type="match status" value="1"/>
</dbReference>
<evidence type="ECO:0000256" key="1">
    <source>
        <dbReference type="ARBA" id="ARBA00001966"/>
    </source>
</evidence>
<evidence type="ECO:0000256" key="2">
    <source>
        <dbReference type="ARBA" id="ARBA00022691"/>
    </source>
</evidence>
<evidence type="ECO:0000313" key="7">
    <source>
        <dbReference type="EMBL" id="MUM78669.1"/>
    </source>
</evidence>
<gene>
    <name evidence="7" type="ORF">GKC30_13595</name>
</gene>
<dbReference type="GO" id="GO:0003824">
    <property type="term" value="F:catalytic activity"/>
    <property type="evidence" value="ECO:0007669"/>
    <property type="project" value="InterPro"/>
</dbReference>
<organism evidence="7 8">
    <name type="scientific">Pseudodesulfovibrio alkaliphilus</name>
    <dbReference type="NCBI Taxonomy" id="2661613"/>
    <lineage>
        <taxon>Bacteria</taxon>
        <taxon>Pseudomonadati</taxon>
        <taxon>Thermodesulfobacteriota</taxon>
        <taxon>Desulfovibrionia</taxon>
        <taxon>Desulfovibrionales</taxon>
        <taxon>Desulfovibrionaceae</taxon>
    </lineage>
</organism>
<evidence type="ECO:0000256" key="5">
    <source>
        <dbReference type="ARBA" id="ARBA00023014"/>
    </source>
</evidence>
<evidence type="ECO:0000256" key="3">
    <source>
        <dbReference type="ARBA" id="ARBA00022723"/>
    </source>
</evidence>
<dbReference type="SUPFAM" id="SSF102114">
    <property type="entry name" value="Radical SAM enzymes"/>
    <property type="match status" value="1"/>
</dbReference>
<dbReference type="InterPro" id="IPR007197">
    <property type="entry name" value="rSAM"/>
</dbReference>
<dbReference type="EMBL" id="WODC01000010">
    <property type="protein sequence ID" value="MUM78669.1"/>
    <property type="molecule type" value="Genomic_DNA"/>
</dbReference>
<keyword evidence="4" id="KW-0408">Iron</keyword>
<evidence type="ECO:0000313" key="8">
    <source>
        <dbReference type="Proteomes" id="UP000461162"/>
    </source>
</evidence>
<evidence type="ECO:0000256" key="4">
    <source>
        <dbReference type="ARBA" id="ARBA00023004"/>
    </source>
</evidence>
<dbReference type="PANTHER" id="PTHR11228">
    <property type="entry name" value="RADICAL SAM DOMAIN PROTEIN"/>
    <property type="match status" value="1"/>
</dbReference>
<dbReference type="InterPro" id="IPR013785">
    <property type="entry name" value="Aldolase_TIM"/>
</dbReference>
<dbReference type="GO" id="GO:0046872">
    <property type="term" value="F:metal ion binding"/>
    <property type="evidence" value="ECO:0007669"/>
    <property type="project" value="UniProtKB-KW"/>
</dbReference>
<proteinExistence type="predicted"/>
<sequence>MILPLVEVHAVDHCNQNCRWCHNYAPFAPKKEYNAEDYFPWLDLLRDKGAQFGVISIMGGEPMLHSDITSFAYKIYHRYKVPLLITTNGFWLSEKSIDAHQLLWKMLFRIKISRYPVIERKLHGYDRMKELSSRIKKHNPKIQIEFPIKSSFNKLEFYSSPREVEMYCGNSECTALLPNGIMGRCGAGAYTHLAPESTFSQGFIESKHMLYDLKQFNLRTFTLWKKRYPLDACSFCNFGFPADRSDNWKVEKNYTPFNHEYETDYFVNTASHFLHNNDIDGACDILENVDKKNKQRSDVLNIEGIIAFKRGAPQDALNLFREALDKNETFLEAASNYNYVVHSLRHS</sequence>
<dbReference type="InterPro" id="IPR050377">
    <property type="entry name" value="Radical_SAM_PqqE_MftC-like"/>
</dbReference>
<dbReference type="CDD" id="cd01335">
    <property type="entry name" value="Radical_SAM"/>
    <property type="match status" value="1"/>
</dbReference>
<name>A0A7K1KRF4_9BACT</name>
<accession>A0A7K1KRF4</accession>
<dbReference type="InterPro" id="IPR058240">
    <property type="entry name" value="rSAM_sf"/>
</dbReference>
<feature type="domain" description="Radical SAM core" evidence="6">
    <location>
        <begin position="12"/>
        <end position="98"/>
    </location>
</feature>
<dbReference type="Gene3D" id="1.25.40.10">
    <property type="entry name" value="Tetratricopeptide repeat domain"/>
    <property type="match status" value="1"/>
</dbReference>
<keyword evidence="5" id="KW-0411">Iron-sulfur</keyword>
<protein>
    <submittedName>
        <fullName evidence="7">Radical SAM protein</fullName>
    </submittedName>
</protein>
<dbReference type="Gene3D" id="3.20.20.70">
    <property type="entry name" value="Aldolase class I"/>
    <property type="match status" value="1"/>
</dbReference>